<dbReference type="InterPro" id="IPR000683">
    <property type="entry name" value="Gfo/Idh/MocA-like_OxRdtase_N"/>
</dbReference>
<dbReference type="Gene3D" id="3.40.50.720">
    <property type="entry name" value="NAD(P)-binding Rossmann-like Domain"/>
    <property type="match status" value="1"/>
</dbReference>
<evidence type="ECO:0000313" key="5">
    <source>
        <dbReference type="EMBL" id="MFC6323869.1"/>
    </source>
</evidence>
<accession>A0ABW1UVX1</accession>
<keyword evidence="6" id="KW-1185">Reference proteome</keyword>
<dbReference type="PANTHER" id="PTHR42840:SF3">
    <property type="entry name" value="BINDING ROSSMANN FOLD OXIDOREDUCTASE, PUTATIVE (AFU_ORTHOLOGUE AFUA_2G10240)-RELATED"/>
    <property type="match status" value="1"/>
</dbReference>
<dbReference type="Gene3D" id="3.30.360.10">
    <property type="entry name" value="Dihydrodipicolinate Reductase, domain 2"/>
    <property type="match status" value="1"/>
</dbReference>
<gene>
    <name evidence="5" type="primary">iolG</name>
    <name evidence="5" type="ORF">ACFP1F_08970</name>
</gene>
<comment type="caution">
    <text evidence="5">The sequence shown here is derived from an EMBL/GenBank/DDBJ whole genome shotgun (WGS) entry which is preliminary data.</text>
</comment>
<evidence type="ECO:0000313" key="6">
    <source>
        <dbReference type="Proteomes" id="UP001596186"/>
    </source>
</evidence>
<protein>
    <submittedName>
        <fullName evidence="5">Inositol 2-dehydrogenase</fullName>
        <ecNumber evidence="5">1.1.1.18</ecNumber>
    </submittedName>
</protein>
<feature type="domain" description="Gfo/Idh/MocA-like oxidoreductase N-terminal" evidence="3">
    <location>
        <begin position="13"/>
        <end position="130"/>
    </location>
</feature>
<name>A0ABW1UVX1_9LACO</name>
<proteinExistence type="inferred from homology"/>
<reference evidence="6" key="1">
    <citation type="journal article" date="2019" name="Int. J. Syst. Evol. Microbiol.">
        <title>The Global Catalogue of Microorganisms (GCM) 10K type strain sequencing project: providing services to taxonomists for standard genome sequencing and annotation.</title>
        <authorList>
            <consortium name="The Broad Institute Genomics Platform"/>
            <consortium name="The Broad Institute Genome Sequencing Center for Infectious Disease"/>
            <person name="Wu L."/>
            <person name="Ma J."/>
        </authorList>
    </citation>
    <scope>NUCLEOTIDE SEQUENCE [LARGE SCALE GENOMIC DNA]</scope>
    <source>
        <strain evidence="6">CCM 8895</strain>
    </source>
</reference>
<dbReference type="InterPro" id="IPR036291">
    <property type="entry name" value="NAD(P)-bd_dom_sf"/>
</dbReference>
<feature type="domain" description="GFO/IDH/MocA-like oxidoreductase" evidence="4">
    <location>
        <begin position="146"/>
        <end position="257"/>
    </location>
</feature>
<evidence type="ECO:0000259" key="3">
    <source>
        <dbReference type="Pfam" id="PF01408"/>
    </source>
</evidence>
<dbReference type="InterPro" id="IPR055170">
    <property type="entry name" value="GFO_IDH_MocA-like_dom"/>
</dbReference>
<dbReference type="Pfam" id="PF22725">
    <property type="entry name" value="GFO_IDH_MocA_C3"/>
    <property type="match status" value="1"/>
</dbReference>
<organism evidence="5 6">
    <name type="scientific">Companilactobacillus baiquanensis</name>
    <dbReference type="NCBI Taxonomy" id="2486005"/>
    <lineage>
        <taxon>Bacteria</taxon>
        <taxon>Bacillati</taxon>
        <taxon>Bacillota</taxon>
        <taxon>Bacilli</taxon>
        <taxon>Lactobacillales</taxon>
        <taxon>Lactobacillaceae</taxon>
        <taxon>Companilactobacillus</taxon>
    </lineage>
</organism>
<dbReference type="EMBL" id="JBHSSN010000015">
    <property type="protein sequence ID" value="MFC6323869.1"/>
    <property type="molecule type" value="Genomic_DNA"/>
</dbReference>
<comment type="similarity">
    <text evidence="1">Belongs to the Gfo/Idh/MocA family.</text>
</comment>
<evidence type="ECO:0000256" key="2">
    <source>
        <dbReference type="ARBA" id="ARBA00023002"/>
    </source>
</evidence>
<evidence type="ECO:0000256" key="1">
    <source>
        <dbReference type="ARBA" id="ARBA00010928"/>
    </source>
</evidence>
<dbReference type="NCBIfam" id="TIGR04380">
    <property type="entry name" value="myo_inos_iolG"/>
    <property type="match status" value="1"/>
</dbReference>
<dbReference type="PANTHER" id="PTHR42840">
    <property type="entry name" value="NAD(P)-BINDING ROSSMANN-FOLD SUPERFAMILY PROTEIN-RELATED"/>
    <property type="match status" value="1"/>
</dbReference>
<dbReference type="SUPFAM" id="SSF55347">
    <property type="entry name" value="Glyceraldehyde-3-phosphate dehydrogenase-like, C-terminal domain"/>
    <property type="match status" value="1"/>
</dbReference>
<dbReference type="GO" id="GO:0050112">
    <property type="term" value="F:inositol 2-dehydrogenase (NAD+) activity"/>
    <property type="evidence" value="ECO:0007669"/>
    <property type="project" value="UniProtKB-EC"/>
</dbReference>
<dbReference type="RefSeq" id="WP_125592893.1">
    <property type="nucleotide sequence ID" value="NZ_JBHSSN010000015.1"/>
</dbReference>
<keyword evidence="2 5" id="KW-0560">Oxidoreductase</keyword>
<evidence type="ECO:0000259" key="4">
    <source>
        <dbReference type="Pfam" id="PF22725"/>
    </source>
</evidence>
<dbReference type="InterPro" id="IPR030827">
    <property type="entry name" value="Myo_inos_IolG"/>
</dbReference>
<dbReference type="Proteomes" id="UP001596186">
    <property type="component" value="Unassembled WGS sequence"/>
</dbReference>
<dbReference type="EC" id="1.1.1.18" evidence="5"/>
<dbReference type="Pfam" id="PF01408">
    <property type="entry name" value="GFO_IDH_MocA"/>
    <property type="match status" value="1"/>
</dbReference>
<sequence length="342" mass="38576">MEKGTDFTNKNVTIGIIGMGRIGNVHYKNLKRISNVSIKYIADIIATDEWTAKYNEAQKIVTDYREILDDPEVQAVLICTPTDLHPEMTIAAAKAGKDIFCEKPVGFNDKDILEAFETVKKCNVKFEVGFNRRFDKNFRRIVDHRKNDDIGNEQILKITSRDPEPPSMDYVKRSGGIFMDMTIHDFDMARYITDAEVDQVYVAGNVMIDQKIGDAGDIDTAIITLQFKNGMMGVIDNSRQAVYGYDQRIELFGSKGMSKADNVLDSTTTFSGESDVSSDKPMFFFLQRYIDAYKTELESFLDAVRGNHEVECTFEDGIKAIRLAQAAKKSLDSGKPEKVQDI</sequence>
<dbReference type="SUPFAM" id="SSF51735">
    <property type="entry name" value="NAD(P)-binding Rossmann-fold domains"/>
    <property type="match status" value="1"/>
</dbReference>